<dbReference type="EMBL" id="KV454481">
    <property type="protein sequence ID" value="ODV60747.1"/>
    <property type="molecule type" value="Genomic_DNA"/>
</dbReference>
<dbReference type="Pfam" id="PF01764">
    <property type="entry name" value="Lipase_3"/>
    <property type="match status" value="1"/>
</dbReference>
<dbReference type="GO" id="GO:0000425">
    <property type="term" value="P:pexophagy"/>
    <property type="evidence" value="ECO:0007669"/>
    <property type="project" value="EnsemblFungi"/>
</dbReference>
<feature type="non-terminal residue" evidence="22">
    <location>
        <position position="279"/>
    </location>
</feature>
<dbReference type="GO" id="GO:0005783">
    <property type="term" value="C:endoplasmic reticulum"/>
    <property type="evidence" value="ECO:0007669"/>
    <property type="project" value="EnsemblFungi"/>
</dbReference>
<keyword evidence="17" id="KW-0472">Membrane</keyword>
<evidence type="ECO:0000313" key="22">
    <source>
        <dbReference type="EMBL" id="ODV60747.1"/>
    </source>
</evidence>
<dbReference type="RefSeq" id="XP_020047054.1">
    <property type="nucleotide sequence ID" value="XM_020189783.1"/>
</dbReference>
<dbReference type="InterPro" id="IPR050805">
    <property type="entry name" value="ATG15_Lipase"/>
</dbReference>
<dbReference type="GO" id="GO:0004806">
    <property type="term" value="F:triacylglycerol lipase activity"/>
    <property type="evidence" value="ECO:0007669"/>
    <property type="project" value="UniProtKB-EC"/>
</dbReference>
<proteinExistence type="inferred from homology"/>
<dbReference type="GO" id="GO:0006624">
    <property type="term" value="P:vacuolar protein processing"/>
    <property type="evidence" value="ECO:0007669"/>
    <property type="project" value="EnsemblFungi"/>
</dbReference>
<evidence type="ECO:0000256" key="11">
    <source>
        <dbReference type="ARBA" id="ARBA00022801"/>
    </source>
</evidence>
<dbReference type="GO" id="GO:0046461">
    <property type="term" value="P:neutral lipid catabolic process"/>
    <property type="evidence" value="ECO:0007669"/>
    <property type="project" value="EnsemblFungi"/>
</dbReference>
<gene>
    <name evidence="22" type="ORF">ASCRUDRAFT_23239</name>
</gene>
<dbReference type="GO" id="GO:0032585">
    <property type="term" value="C:multivesicular body membrane"/>
    <property type="evidence" value="ECO:0007669"/>
    <property type="project" value="UniProtKB-SubCell"/>
</dbReference>
<dbReference type="EC" id="3.1.1.3" evidence="6"/>
<keyword evidence="14" id="KW-1133">Transmembrane helix</keyword>
<evidence type="ECO:0000256" key="3">
    <source>
        <dbReference type="ARBA" id="ARBA00004343"/>
    </source>
</evidence>
<evidence type="ECO:0000256" key="4">
    <source>
        <dbReference type="ARBA" id="ARBA00010701"/>
    </source>
</evidence>
<feature type="domain" description="Fungal lipase-type" evidence="21">
    <location>
        <begin position="118"/>
        <end position="171"/>
    </location>
</feature>
<keyword evidence="23" id="KW-1185">Reference proteome</keyword>
<dbReference type="Proteomes" id="UP000095038">
    <property type="component" value="Unassembled WGS sequence"/>
</dbReference>
<feature type="non-terminal residue" evidence="22">
    <location>
        <position position="1"/>
    </location>
</feature>
<sequence>DEDNIVPNITDYNTILTLAFMSSNAYYETPKNNKDWYNLSSPWNNNGNFDLNKSTDGVRGQIFVDNYNETMVIAIKGSEAGSTSTNDKLNDNLLFSCCCARISYLWTTVCDCYKSSYNCNEKCLELELYRNDRYYKQTLRFFLDIIKMYPGIENIFVTGHSLGGSLSSLLGRTFGLPVVTFEAVPELLATKRLHLPMPPGLLKDYENIYHFGNNADPIYLGTCNGVSSSCSIAGYGFETQCFSGKTCVYDVVRDKGWTVNILKHSIKFMIEQVIGGYQQ</sequence>
<evidence type="ECO:0000256" key="9">
    <source>
        <dbReference type="ARBA" id="ARBA00022692"/>
    </source>
</evidence>
<organism evidence="22 23">
    <name type="scientific">Ascoidea rubescens DSM 1968</name>
    <dbReference type="NCBI Taxonomy" id="1344418"/>
    <lineage>
        <taxon>Eukaryota</taxon>
        <taxon>Fungi</taxon>
        <taxon>Dikarya</taxon>
        <taxon>Ascomycota</taxon>
        <taxon>Saccharomycotina</taxon>
        <taxon>Saccharomycetes</taxon>
        <taxon>Ascoideaceae</taxon>
        <taxon>Ascoidea</taxon>
    </lineage>
</organism>
<protein>
    <recommendedName>
        <fullName evidence="7">Putative lipase ATG15</fullName>
        <ecNumber evidence="6">3.1.1.3</ecNumber>
    </recommendedName>
    <alternativeName>
        <fullName evidence="20">Autophagy-related protein 15</fullName>
    </alternativeName>
    <alternativeName>
        <fullName evidence="8">Putative lipase atg15</fullName>
    </alternativeName>
</protein>
<keyword evidence="11 22" id="KW-0378">Hydrolase</keyword>
<dbReference type="InterPro" id="IPR029058">
    <property type="entry name" value="AB_hydrolase_fold"/>
</dbReference>
<evidence type="ECO:0000256" key="15">
    <source>
        <dbReference type="ARBA" id="ARBA00023006"/>
    </source>
</evidence>
<keyword evidence="13" id="KW-0735">Signal-anchor</keyword>
<dbReference type="GeneID" id="30963419"/>
<dbReference type="PANTHER" id="PTHR47175:SF2">
    <property type="entry name" value="LIPASE ATG15-RELATED"/>
    <property type="match status" value="1"/>
</dbReference>
<name>A0A1D2VGZ0_9ASCO</name>
<evidence type="ECO:0000256" key="13">
    <source>
        <dbReference type="ARBA" id="ARBA00022968"/>
    </source>
</evidence>
<dbReference type="InParanoid" id="A0A1D2VGZ0"/>
<dbReference type="AlphaFoldDB" id="A0A1D2VGZ0"/>
<dbReference type="GO" id="GO:0034727">
    <property type="term" value="P:piecemeal microautophagy of the nucleus"/>
    <property type="evidence" value="ECO:0007669"/>
    <property type="project" value="EnsemblFungi"/>
</dbReference>
<dbReference type="GO" id="GO:0004620">
    <property type="term" value="F:phospholipase activity"/>
    <property type="evidence" value="ECO:0007669"/>
    <property type="project" value="EnsemblFungi"/>
</dbReference>
<keyword evidence="12" id="KW-0442">Lipid degradation</keyword>
<dbReference type="GO" id="GO:0005775">
    <property type="term" value="C:vacuolar lumen"/>
    <property type="evidence" value="ECO:0007669"/>
    <property type="project" value="EnsemblFungi"/>
</dbReference>
<evidence type="ECO:0000256" key="18">
    <source>
        <dbReference type="ARBA" id="ARBA00023180"/>
    </source>
</evidence>
<evidence type="ECO:0000313" key="23">
    <source>
        <dbReference type="Proteomes" id="UP000095038"/>
    </source>
</evidence>
<comment type="subunit">
    <text evidence="5">Binds to both phosphatidylinositol (PI) and phosphatidylinositol 3,5-bisphosphate (PIP2).</text>
</comment>
<comment type="catalytic activity">
    <reaction evidence="1">
        <text>a triacylglycerol + H2O = a diacylglycerol + a fatty acid + H(+)</text>
        <dbReference type="Rhea" id="RHEA:12044"/>
        <dbReference type="ChEBI" id="CHEBI:15377"/>
        <dbReference type="ChEBI" id="CHEBI:15378"/>
        <dbReference type="ChEBI" id="CHEBI:17855"/>
        <dbReference type="ChEBI" id="CHEBI:18035"/>
        <dbReference type="ChEBI" id="CHEBI:28868"/>
        <dbReference type="EC" id="3.1.1.3"/>
    </reaction>
</comment>
<evidence type="ECO:0000259" key="21">
    <source>
        <dbReference type="Pfam" id="PF01764"/>
    </source>
</evidence>
<evidence type="ECO:0000256" key="6">
    <source>
        <dbReference type="ARBA" id="ARBA00013279"/>
    </source>
</evidence>
<evidence type="ECO:0000256" key="8">
    <source>
        <dbReference type="ARBA" id="ARBA00019241"/>
    </source>
</evidence>
<comment type="subcellular location">
    <subcellularLocation>
        <location evidence="3">Endosome</location>
        <location evidence="3">Multivesicular body membrane</location>
        <topology evidence="3">Single-pass type II membrane protein</topology>
    </subcellularLocation>
    <subcellularLocation>
        <location evidence="2">Prevacuolar compartment membrane</location>
        <topology evidence="2">Single-pass type II membrane protein</topology>
    </subcellularLocation>
</comment>
<keyword evidence="9" id="KW-0812">Transmembrane</keyword>
<dbReference type="SUPFAM" id="SSF53474">
    <property type="entry name" value="alpha/beta-Hydrolases"/>
    <property type="match status" value="1"/>
</dbReference>
<keyword evidence="15" id="KW-0072">Autophagy</keyword>
<keyword evidence="16" id="KW-0443">Lipid metabolism</keyword>
<evidence type="ECO:0000256" key="1">
    <source>
        <dbReference type="ARBA" id="ARBA00001024"/>
    </source>
</evidence>
<dbReference type="GO" id="GO:0005774">
    <property type="term" value="C:vacuolar membrane"/>
    <property type="evidence" value="ECO:0007669"/>
    <property type="project" value="EnsemblFungi"/>
</dbReference>
<dbReference type="GO" id="GO:0006660">
    <property type="term" value="P:phosphatidylserine catabolic process"/>
    <property type="evidence" value="ECO:0007669"/>
    <property type="project" value="EnsemblFungi"/>
</dbReference>
<evidence type="ECO:0000256" key="20">
    <source>
        <dbReference type="ARBA" id="ARBA00029828"/>
    </source>
</evidence>
<keyword evidence="18" id="KW-0325">Glycoprotein</keyword>
<evidence type="ECO:0000256" key="7">
    <source>
        <dbReference type="ARBA" id="ARBA00018542"/>
    </source>
</evidence>
<keyword evidence="10" id="KW-0967">Endosome</keyword>
<dbReference type="PANTHER" id="PTHR47175">
    <property type="entry name" value="LIPASE ATG15-RELATED"/>
    <property type="match status" value="1"/>
</dbReference>
<comment type="similarity">
    <text evidence="4">Belongs to the AB hydrolase superfamily. Lipase family.</text>
</comment>
<reference evidence="23" key="1">
    <citation type="submission" date="2016-05" db="EMBL/GenBank/DDBJ databases">
        <title>Comparative genomics of biotechnologically important yeasts.</title>
        <authorList>
            <consortium name="DOE Joint Genome Institute"/>
            <person name="Riley R."/>
            <person name="Haridas S."/>
            <person name="Wolfe K.H."/>
            <person name="Lopes M.R."/>
            <person name="Hittinger C.T."/>
            <person name="Goker M."/>
            <person name="Salamov A."/>
            <person name="Wisecaver J."/>
            <person name="Long T.M."/>
            <person name="Aerts A.L."/>
            <person name="Barry K."/>
            <person name="Choi C."/>
            <person name="Clum A."/>
            <person name="Coughlan A.Y."/>
            <person name="Deshpande S."/>
            <person name="Douglass A.P."/>
            <person name="Hanson S.J."/>
            <person name="Klenk H.-P."/>
            <person name="Labutti K."/>
            <person name="Lapidus A."/>
            <person name="Lindquist E."/>
            <person name="Lipzen A."/>
            <person name="Meier-Kolthoff J.P."/>
            <person name="Ohm R.A."/>
            <person name="Otillar R.P."/>
            <person name="Pangilinan J."/>
            <person name="Peng Y."/>
            <person name="Rokas A."/>
            <person name="Rosa C.A."/>
            <person name="Scheuner C."/>
            <person name="Sibirny A.A."/>
            <person name="Slot J.C."/>
            <person name="Stielow J.B."/>
            <person name="Sun H."/>
            <person name="Kurtzman C.P."/>
            <person name="Blackwell M."/>
            <person name="Grigoriev I.V."/>
            <person name="Jeffries T.W."/>
        </authorList>
    </citation>
    <scope>NUCLEOTIDE SEQUENCE [LARGE SCALE GENOMIC DNA]</scope>
    <source>
        <strain evidence="23">DSM 1968</strain>
    </source>
</reference>
<evidence type="ECO:0000256" key="16">
    <source>
        <dbReference type="ARBA" id="ARBA00023098"/>
    </source>
</evidence>
<dbReference type="Gene3D" id="3.40.50.1820">
    <property type="entry name" value="alpha/beta hydrolase"/>
    <property type="match status" value="1"/>
</dbReference>
<evidence type="ECO:0000256" key="19">
    <source>
        <dbReference type="ARBA" id="ARBA00024663"/>
    </source>
</evidence>
<evidence type="ECO:0000256" key="17">
    <source>
        <dbReference type="ARBA" id="ARBA00023136"/>
    </source>
</evidence>
<dbReference type="GO" id="GO:0034496">
    <property type="term" value="P:multivesicular body membrane disassembly"/>
    <property type="evidence" value="ECO:0007669"/>
    <property type="project" value="EnsemblFungi"/>
</dbReference>
<dbReference type="STRING" id="1344418.A0A1D2VGZ0"/>
<dbReference type="OrthoDB" id="58570at2759"/>
<evidence type="ECO:0000256" key="5">
    <source>
        <dbReference type="ARBA" id="ARBA00011137"/>
    </source>
</evidence>
<comment type="function">
    <text evidence="19">Lipase which is essential for lysis of subvacuolar cytoplasm to vacuole targeted bodies and intravacuolar autophagic bodies. Involved in the lysis of intravacuolar multivesicular body (MVB) vesicles. The intravacuolar membrane disintegration by ATG15 is critical to life span extension.</text>
</comment>
<accession>A0A1D2VGZ0</accession>
<evidence type="ECO:0000256" key="14">
    <source>
        <dbReference type="ARBA" id="ARBA00022989"/>
    </source>
</evidence>
<dbReference type="InterPro" id="IPR002921">
    <property type="entry name" value="Fungal_lipase-type"/>
</dbReference>
<evidence type="ECO:0000256" key="2">
    <source>
        <dbReference type="ARBA" id="ARBA00004270"/>
    </source>
</evidence>
<evidence type="ECO:0000256" key="12">
    <source>
        <dbReference type="ARBA" id="ARBA00022963"/>
    </source>
</evidence>
<evidence type="ECO:0000256" key="10">
    <source>
        <dbReference type="ARBA" id="ARBA00022753"/>
    </source>
</evidence>